<proteinExistence type="predicted"/>
<dbReference type="GeneID" id="93847709"/>
<feature type="transmembrane region" description="Helical" evidence="1">
    <location>
        <begin position="321"/>
        <end position="340"/>
    </location>
</feature>
<keyword evidence="1" id="KW-1133">Transmembrane helix</keyword>
<feature type="transmembrane region" description="Helical" evidence="1">
    <location>
        <begin position="39"/>
        <end position="61"/>
    </location>
</feature>
<dbReference type="AlphaFoldDB" id="A0AAD2Y4I8"/>
<keyword evidence="1" id="KW-0812">Transmembrane</keyword>
<dbReference type="RefSeq" id="WP_006270025.1">
    <property type="nucleotide sequence ID" value="NZ_AICQ01000028.1"/>
</dbReference>
<reference evidence="2 3" key="1">
    <citation type="submission" date="2012-01" db="EMBL/GenBank/DDBJ databases">
        <authorList>
            <person name="Harkins D.M."/>
            <person name="Madupu R."/>
            <person name="Durkin A.S."/>
            <person name="Torralba M."/>
            <person name="Methe B."/>
            <person name="Sutton G.G."/>
            <person name="Nelson K.E."/>
        </authorList>
    </citation>
    <scope>NUCLEOTIDE SEQUENCE [LARGE SCALE GENOMIC DNA]</scope>
    <source>
        <strain evidence="2 3">SK53</strain>
    </source>
</reference>
<feature type="transmembrane region" description="Helical" evidence="1">
    <location>
        <begin position="346"/>
        <end position="366"/>
    </location>
</feature>
<dbReference type="EMBL" id="AICQ01000028">
    <property type="protein sequence ID" value="EID20421.1"/>
    <property type="molecule type" value="Genomic_DNA"/>
</dbReference>
<dbReference type="PANTHER" id="PTHR36840:SF1">
    <property type="entry name" value="BLL5714 PROTEIN"/>
    <property type="match status" value="1"/>
</dbReference>
<dbReference type="InterPro" id="IPR010640">
    <property type="entry name" value="Low_temperature_requirement_A"/>
</dbReference>
<accession>A0AAD2Y4I8</accession>
<feature type="transmembrane region" description="Helical" evidence="1">
    <location>
        <begin position="226"/>
        <end position="244"/>
    </location>
</feature>
<feature type="transmembrane region" description="Helical" evidence="1">
    <location>
        <begin position="73"/>
        <end position="95"/>
    </location>
</feature>
<protein>
    <submittedName>
        <fullName evidence="2">Low temperature requirement protein LtrA</fullName>
    </submittedName>
</protein>
<sequence length="381" mass="44288">MTTLIKHKRVNFSELFYDLVFVFAISKETALIHHLHNGILTWNSLLDFFMSILVLIDSWMIQTGYTNRYGKNSLFNMVIMFINMGLLLFISNIIGYDWQQYFHYFCWAVGTLILTLFFQYLVEFFRKSTDNVNRESIKGFLWITGLRSLGVYLAALLPIYVGVYIFIASILLTFIMPIILFSKDEHFQVNLPHLIERISLLVIITFGEMIMKLANFFTIENFSIHSVLYFIIMLSLFLLYFGQFDHAIDEESNQKGIFLIYSHYLIFIGLIMMTVSMSFLLNPEANLLFVTSFSYIGIGLFQAAVLANGPYNKHYLRYSKSFYCVQATLYLAALILALIFASNPIIVLSIATILALAIDIHFNYFYITHTKKHSTPDWELF</sequence>
<evidence type="ECO:0000313" key="3">
    <source>
        <dbReference type="Proteomes" id="UP000005070"/>
    </source>
</evidence>
<keyword evidence="1" id="KW-0472">Membrane</keyword>
<feature type="transmembrane region" description="Helical" evidence="1">
    <location>
        <begin position="163"/>
        <end position="182"/>
    </location>
</feature>
<comment type="caution">
    <text evidence="2">The sequence shown here is derived from an EMBL/GenBank/DDBJ whole genome shotgun (WGS) entry which is preliminary data.</text>
</comment>
<dbReference type="PANTHER" id="PTHR36840">
    <property type="entry name" value="BLL5714 PROTEIN"/>
    <property type="match status" value="1"/>
</dbReference>
<dbReference type="Proteomes" id="UP000005070">
    <property type="component" value="Unassembled WGS sequence"/>
</dbReference>
<dbReference type="Pfam" id="PF06772">
    <property type="entry name" value="LtrA"/>
    <property type="match status" value="1"/>
</dbReference>
<organism evidence="2 3">
    <name type="scientific">Streptococcus constellatus subsp. constellatus SK53</name>
    <dbReference type="NCBI Taxonomy" id="1095730"/>
    <lineage>
        <taxon>Bacteria</taxon>
        <taxon>Bacillati</taxon>
        <taxon>Bacillota</taxon>
        <taxon>Bacilli</taxon>
        <taxon>Lactobacillales</taxon>
        <taxon>Streptococcaceae</taxon>
        <taxon>Streptococcus</taxon>
        <taxon>Streptococcus anginosus group</taxon>
    </lineage>
</organism>
<feature type="transmembrane region" description="Helical" evidence="1">
    <location>
        <begin position="256"/>
        <end position="281"/>
    </location>
</feature>
<evidence type="ECO:0000313" key="2">
    <source>
        <dbReference type="EMBL" id="EID20421.1"/>
    </source>
</evidence>
<gene>
    <name evidence="2" type="primary">ltrA</name>
    <name evidence="2" type="ORF">HMPREF1044_1544</name>
</gene>
<evidence type="ECO:0000256" key="1">
    <source>
        <dbReference type="SAM" id="Phobius"/>
    </source>
</evidence>
<feature type="transmembrane region" description="Helical" evidence="1">
    <location>
        <begin position="139"/>
        <end position="157"/>
    </location>
</feature>
<name>A0AAD2Y4I8_STRCV</name>
<feature type="transmembrane region" description="Helical" evidence="1">
    <location>
        <begin position="287"/>
        <end position="309"/>
    </location>
</feature>
<feature type="transmembrane region" description="Helical" evidence="1">
    <location>
        <begin position="101"/>
        <end position="118"/>
    </location>
</feature>